<evidence type="ECO:0000256" key="9">
    <source>
        <dbReference type="PIRSR" id="PIRSR000077-4"/>
    </source>
</evidence>
<evidence type="ECO:0000256" key="8">
    <source>
        <dbReference type="PIRSR" id="PIRSR000077-1"/>
    </source>
</evidence>
<dbReference type="AlphaFoldDB" id="A0A932CR76"/>
<dbReference type="PRINTS" id="PR00421">
    <property type="entry name" value="THIOREDOXIN"/>
</dbReference>
<comment type="caution">
    <text evidence="11">The sequence shown here is derived from an EMBL/GenBank/DDBJ whole genome shotgun (WGS) entry which is preliminary data.</text>
</comment>
<dbReference type="Pfam" id="PF00085">
    <property type="entry name" value="Thioredoxin"/>
    <property type="match status" value="1"/>
</dbReference>
<dbReference type="InterPro" id="IPR017937">
    <property type="entry name" value="Thioredoxin_CS"/>
</dbReference>
<feature type="site" description="Deprotonates C-terminal active site Cys" evidence="8">
    <location>
        <position position="27"/>
    </location>
</feature>
<feature type="site" description="Contributes to redox potential value" evidence="8">
    <location>
        <position position="35"/>
    </location>
</feature>
<keyword evidence="2" id="KW-0813">Transport</keyword>
<feature type="disulfide bond" description="Redox-active" evidence="9">
    <location>
        <begin position="33"/>
        <end position="36"/>
    </location>
</feature>
<feature type="active site" description="Nucleophile" evidence="8">
    <location>
        <position position="36"/>
    </location>
</feature>
<evidence type="ECO:0000256" key="4">
    <source>
        <dbReference type="ARBA" id="ARBA00023157"/>
    </source>
</evidence>
<keyword evidence="3" id="KW-0249">Electron transport</keyword>
<dbReference type="InterPro" id="IPR036249">
    <property type="entry name" value="Thioredoxin-like_sf"/>
</dbReference>
<keyword evidence="4 9" id="KW-1015">Disulfide bond</keyword>
<dbReference type="PROSITE" id="PS00194">
    <property type="entry name" value="THIOREDOXIN_1"/>
    <property type="match status" value="1"/>
</dbReference>
<dbReference type="PANTHER" id="PTHR45663">
    <property type="entry name" value="GEO12009P1"/>
    <property type="match status" value="1"/>
</dbReference>
<evidence type="ECO:0000256" key="6">
    <source>
        <dbReference type="NCBIfam" id="TIGR01068"/>
    </source>
</evidence>
<proteinExistence type="inferred from homology"/>
<dbReference type="Gene3D" id="3.40.30.10">
    <property type="entry name" value="Glutaredoxin"/>
    <property type="match status" value="1"/>
</dbReference>
<dbReference type="PROSITE" id="PS51352">
    <property type="entry name" value="THIOREDOXIN_2"/>
    <property type="match status" value="1"/>
</dbReference>
<feature type="domain" description="Thioredoxin" evidence="10">
    <location>
        <begin position="1"/>
        <end position="109"/>
    </location>
</feature>
<dbReference type="FunFam" id="3.40.30.10:FF:000001">
    <property type="entry name" value="Thioredoxin"/>
    <property type="match status" value="1"/>
</dbReference>
<dbReference type="EMBL" id="JACPRF010000396">
    <property type="protein sequence ID" value="MBI2877789.1"/>
    <property type="molecule type" value="Genomic_DNA"/>
</dbReference>
<gene>
    <name evidence="11" type="primary">trxA</name>
    <name evidence="11" type="ORF">HYY20_13020</name>
</gene>
<accession>A0A932CR76</accession>
<evidence type="ECO:0000256" key="2">
    <source>
        <dbReference type="ARBA" id="ARBA00022448"/>
    </source>
</evidence>
<dbReference type="GO" id="GO:0005829">
    <property type="term" value="C:cytosol"/>
    <property type="evidence" value="ECO:0007669"/>
    <property type="project" value="TreeGrafter"/>
</dbReference>
<feature type="site" description="Contributes to redox potential value" evidence="8">
    <location>
        <position position="34"/>
    </location>
</feature>
<evidence type="ECO:0000256" key="5">
    <source>
        <dbReference type="ARBA" id="ARBA00023284"/>
    </source>
</evidence>
<comment type="similarity">
    <text evidence="1 7">Belongs to the thioredoxin family.</text>
</comment>
<dbReference type="CDD" id="cd02947">
    <property type="entry name" value="TRX_family"/>
    <property type="match status" value="1"/>
</dbReference>
<dbReference type="GO" id="GO:0015035">
    <property type="term" value="F:protein-disulfide reductase activity"/>
    <property type="evidence" value="ECO:0007669"/>
    <property type="project" value="UniProtKB-UniRule"/>
</dbReference>
<evidence type="ECO:0000256" key="3">
    <source>
        <dbReference type="ARBA" id="ARBA00022982"/>
    </source>
</evidence>
<evidence type="ECO:0000256" key="1">
    <source>
        <dbReference type="ARBA" id="ARBA00008987"/>
    </source>
</evidence>
<organism evidence="11 12">
    <name type="scientific">Tectimicrobiota bacterium</name>
    <dbReference type="NCBI Taxonomy" id="2528274"/>
    <lineage>
        <taxon>Bacteria</taxon>
        <taxon>Pseudomonadati</taxon>
        <taxon>Nitrospinota/Tectimicrobiota group</taxon>
        <taxon>Candidatus Tectimicrobiota</taxon>
    </lineage>
</organism>
<keyword evidence="5 9" id="KW-0676">Redox-active center</keyword>
<sequence length="109" mass="12096">MAGKIRELSDQNFEQEVLQSEGLTLVDFWASWCAPCRALAPVVEELAEQYTGRIQVAKLNVDENPRTAAQYAIRSIPTLLLFKGTQVVKQVIGLQPKGALQKILDENLA</sequence>
<protein>
    <recommendedName>
        <fullName evidence="6 7">Thioredoxin</fullName>
    </recommendedName>
</protein>
<reference evidence="11" key="1">
    <citation type="submission" date="2020-07" db="EMBL/GenBank/DDBJ databases">
        <title>Huge and variable diversity of episymbiotic CPR bacteria and DPANN archaea in groundwater ecosystems.</title>
        <authorList>
            <person name="He C.Y."/>
            <person name="Keren R."/>
            <person name="Whittaker M."/>
            <person name="Farag I.F."/>
            <person name="Doudna J."/>
            <person name="Cate J.H.D."/>
            <person name="Banfield J.F."/>
        </authorList>
    </citation>
    <scope>NUCLEOTIDE SEQUENCE</scope>
    <source>
        <strain evidence="11">NC_groundwater_672_Ag_B-0.1um_62_36</strain>
    </source>
</reference>
<dbReference type="GO" id="GO:0045454">
    <property type="term" value="P:cell redox homeostasis"/>
    <property type="evidence" value="ECO:0007669"/>
    <property type="project" value="TreeGrafter"/>
</dbReference>
<name>A0A932CR76_UNCTE</name>
<evidence type="ECO:0000313" key="11">
    <source>
        <dbReference type="EMBL" id="MBI2877789.1"/>
    </source>
</evidence>
<evidence type="ECO:0000259" key="10">
    <source>
        <dbReference type="PROSITE" id="PS51352"/>
    </source>
</evidence>
<feature type="active site" description="Nucleophile" evidence="8">
    <location>
        <position position="33"/>
    </location>
</feature>
<dbReference type="NCBIfam" id="TIGR01068">
    <property type="entry name" value="thioredoxin"/>
    <property type="match status" value="1"/>
</dbReference>
<dbReference type="PANTHER" id="PTHR45663:SF11">
    <property type="entry name" value="GEO12009P1"/>
    <property type="match status" value="1"/>
</dbReference>
<dbReference type="InterPro" id="IPR013766">
    <property type="entry name" value="Thioredoxin_domain"/>
</dbReference>
<evidence type="ECO:0000256" key="7">
    <source>
        <dbReference type="PIRNR" id="PIRNR000077"/>
    </source>
</evidence>
<evidence type="ECO:0000313" key="12">
    <source>
        <dbReference type="Proteomes" id="UP000769766"/>
    </source>
</evidence>
<dbReference type="PIRSF" id="PIRSF000077">
    <property type="entry name" value="Thioredoxin"/>
    <property type="match status" value="1"/>
</dbReference>
<dbReference type="SUPFAM" id="SSF52833">
    <property type="entry name" value="Thioredoxin-like"/>
    <property type="match status" value="1"/>
</dbReference>
<dbReference type="InterPro" id="IPR005746">
    <property type="entry name" value="Thioredoxin"/>
</dbReference>
<dbReference type="Proteomes" id="UP000769766">
    <property type="component" value="Unassembled WGS sequence"/>
</dbReference>